<dbReference type="PROSITE" id="PS50012">
    <property type="entry name" value="RCC1_3"/>
    <property type="match status" value="6"/>
</dbReference>
<dbReference type="PRINTS" id="PR00633">
    <property type="entry name" value="RCCNDNSATION"/>
</dbReference>
<dbReference type="InterPro" id="IPR058923">
    <property type="entry name" value="RCC1-like_dom"/>
</dbReference>
<evidence type="ECO:0000313" key="5">
    <source>
        <dbReference type="Proteomes" id="UP000295781"/>
    </source>
</evidence>
<dbReference type="AlphaFoldDB" id="A0A4P2PZS5"/>
<evidence type="ECO:0000259" key="3">
    <source>
        <dbReference type="Pfam" id="PF25390"/>
    </source>
</evidence>
<dbReference type="PANTHER" id="PTHR45982">
    <property type="entry name" value="REGULATOR OF CHROMOSOME CONDENSATION"/>
    <property type="match status" value="1"/>
</dbReference>
<dbReference type="EMBL" id="CP012670">
    <property type="protein sequence ID" value="AUX22251.1"/>
    <property type="molecule type" value="Genomic_DNA"/>
</dbReference>
<protein>
    <submittedName>
        <fullName evidence="4">Chromosome condensation regulator</fullName>
    </submittedName>
</protein>
<sequence>MKRPEWVLLMLCGAVVSTGLGCVVEEDAEVPEPVGSVQELLSVAVALDMGPYNGCVALTDGTAYCWGNNAGELGDGTTSPVQVAGLTNIVDVAGAYAHSCALDSAGTVYCWGSNGYGKLGDGTRTAHYTAAAVTGVSNAVDVVTGSEHSCALLSSGSVTCWGQDLHLQLGDLNNATDSPSPVTVSGLTDAVAISAGNQYTCALRSTGGVSCWGENFIGQLGDGTTTKRSTPVSVTGITDAVALAAGGQHACAILSDSTVKCWGSNSQGKLGTGSTTPTHSTTPVSVSGISDAVQISAGISHTCVVRTGGAVSCWGVNGNRQLGDGSVTNRSSPAAVSALSDSATVVQAGAVSTCALVSGGSVKCWGSDLDGQLGDGPTVSSGSLTAVTVALP</sequence>
<dbReference type="OrthoDB" id="9758365at2"/>
<name>A0A4P2PZS5_SORCE</name>
<accession>A0A4P2PZS5</accession>
<keyword evidence="2" id="KW-0677">Repeat</keyword>
<feature type="domain" description="RCC1-like" evidence="3">
    <location>
        <begin position="12"/>
        <end position="349"/>
    </location>
</feature>
<dbReference type="Proteomes" id="UP000295781">
    <property type="component" value="Chromosome"/>
</dbReference>
<organism evidence="4 5">
    <name type="scientific">Sorangium cellulosum</name>
    <name type="common">Polyangium cellulosum</name>
    <dbReference type="NCBI Taxonomy" id="56"/>
    <lineage>
        <taxon>Bacteria</taxon>
        <taxon>Pseudomonadati</taxon>
        <taxon>Myxococcota</taxon>
        <taxon>Polyangia</taxon>
        <taxon>Polyangiales</taxon>
        <taxon>Polyangiaceae</taxon>
        <taxon>Sorangium</taxon>
    </lineage>
</organism>
<evidence type="ECO:0000256" key="2">
    <source>
        <dbReference type="ARBA" id="ARBA00022737"/>
    </source>
</evidence>
<dbReference type="SUPFAM" id="SSF50985">
    <property type="entry name" value="RCC1/BLIP-II"/>
    <property type="match status" value="1"/>
</dbReference>
<proteinExistence type="predicted"/>
<evidence type="ECO:0000256" key="1">
    <source>
        <dbReference type="ARBA" id="ARBA00022658"/>
    </source>
</evidence>
<evidence type="ECO:0000313" key="4">
    <source>
        <dbReference type="EMBL" id="AUX22251.1"/>
    </source>
</evidence>
<dbReference type="PANTHER" id="PTHR45982:SF1">
    <property type="entry name" value="REGULATOR OF CHROMOSOME CONDENSATION"/>
    <property type="match status" value="1"/>
</dbReference>
<keyword evidence="1" id="KW-0344">Guanine-nucleotide releasing factor</keyword>
<dbReference type="PROSITE" id="PS51257">
    <property type="entry name" value="PROKAR_LIPOPROTEIN"/>
    <property type="match status" value="1"/>
</dbReference>
<dbReference type="InterPro" id="IPR051553">
    <property type="entry name" value="Ran_GTPase-activating"/>
</dbReference>
<gene>
    <name evidence="4" type="ORF">SOCEGT47_027520</name>
</gene>
<dbReference type="Gene3D" id="2.130.10.30">
    <property type="entry name" value="Regulator of chromosome condensation 1/beta-lactamase-inhibitor protein II"/>
    <property type="match status" value="2"/>
</dbReference>
<dbReference type="InterPro" id="IPR009091">
    <property type="entry name" value="RCC1/BLIP-II"/>
</dbReference>
<dbReference type="GO" id="GO:0005085">
    <property type="term" value="F:guanyl-nucleotide exchange factor activity"/>
    <property type="evidence" value="ECO:0007669"/>
    <property type="project" value="TreeGrafter"/>
</dbReference>
<dbReference type="GO" id="GO:0005737">
    <property type="term" value="C:cytoplasm"/>
    <property type="evidence" value="ECO:0007669"/>
    <property type="project" value="TreeGrafter"/>
</dbReference>
<dbReference type="InterPro" id="IPR000408">
    <property type="entry name" value="Reg_chr_condens"/>
</dbReference>
<reference evidence="4 5" key="1">
    <citation type="submission" date="2015-09" db="EMBL/GenBank/DDBJ databases">
        <title>Sorangium comparison.</title>
        <authorList>
            <person name="Zaburannyi N."/>
            <person name="Bunk B."/>
            <person name="Overmann J."/>
            <person name="Mueller R."/>
        </authorList>
    </citation>
    <scope>NUCLEOTIDE SEQUENCE [LARGE SCALE GENOMIC DNA]</scope>
    <source>
        <strain evidence="4 5">So ceGT47</strain>
    </source>
</reference>
<dbReference type="Pfam" id="PF25390">
    <property type="entry name" value="WD40_RLD"/>
    <property type="match status" value="1"/>
</dbReference>